<dbReference type="RefSeq" id="XP_001888054.1">
    <property type="nucleotide sequence ID" value="XM_001888019.1"/>
</dbReference>
<dbReference type="STRING" id="486041.B0DVS2"/>
<dbReference type="AlphaFoldDB" id="B0DVS2"/>
<dbReference type="InterPro" id="IPR004827">
    <property type="entry name" value="bZIP"/>
</dbReference>
<dbReference type="GeneID" id="6083672"/>
<dbReference type="Pfam" id="PF07716">
    <property type="entry name" value="bZIP_2"/>
    <property type="match status" value="1"/>
</dbReference>
<evidence type="ECO:0000313" key="5">
    <source>
        <dbReference type="Proteomes" id="UP000001194"/>
    </source>
</evidence>
<feature type="compositionally biased region" description="Low complexity" evidence="2">
    <location>
        <begin position="21"/>
        <end position="30"/>
    </location>
</feature>
<sequence length="182" mass="20744">MQGNYQMNNTAYDYSMSAMSSTSLYSMSGKSGEEPVAGPSSLVHRRRSSAGSGSRKRSPDSLISPDAPTQPRKYTTPSATSKKEVPAFFAKRYPLQGSDEEEDELTEEPPAANATDQEKIEWRRRQNTLAARRSRKRKLLQQQHLEEMVERLTREKEVWRTRALTLRQLLHSHGILCPDFKD</sequence>
<dbReference type="HOGENOM" id="CLU_114207_0_0_1"/>
<feature type="compositionally biased region" description="Acidic residues" evidence="2">
    <location>
        <begin position="98"/>
        <end position="107"/>
    </location>
</feature>
<dbReference type="GO" id="GO:0003700">
    <property type="term" value="F:DNA-binding transcription factor activity"/>
    <property type="evidence" value="ECO:0007669"/>
    <property type="project" value="InterPro"/>
</dbReference>
<accession>B0DVS2</accession>
<dbReference type="PROSITE" id="PS00036">
    <property type="entry name" value="BZIP_BASIC"/>
    <property type="match status" value="1"/>
</dbReference>
<organism evidence="5">
    <name type="scientific">Laccaria bicolor (strain S238N-H82 / ATCC MYA-4686)</name>
    <name type="common">Bicoloured deceiver</name>
    <name type="synonym">Laccaria laccata var. bicolor</name>
    <dbReference type="NCBI Taxonomy" id="486041"/>
    <lineage>
        <taxon>Eukaryota</taxon>
        <taxon>Fungi</taxon>
        <taxon>Dikarya</taxon>
        <taxon>Basidiomycota</taxon>
        <taxon>Agaricomycotina</taxon>
        <taxon>Agaricomycetes</taxon>
        <taxon>Agaricomycetidae</taxon>
        <taxon>Agaricales</taxon>
        <taxon>Agaricineae</taxon>
        <taxon>Hydnangiaceae</taxon>
        <taxon>Laccaria</taxon>
    </lineage>
</organism>
<evidence type="ECO:0000313" key="4">
    <source>
        <dbReference type="EMBL" id="EDR01347.1"/>
    </source>
</evidence>
<dbReference type="SMART" id="SM00338">
    <property type="entry name" value="BRLZ"/>
    <property type="match status" value="1"/>
</dbReference>
<evidence type="ECO:0000256" key="2">
    <source>
        <dbReference type="SAM" id="MobiDB-lite"/>
    </source>
</evidence>
<dbReference type="SUPFAM" id="SSF57959">
    <property type="entry name" value="Leucine zipper domain"/>
    <property type="match status" value="1"/>
</dbReference>
<feature type="coiled-coil region" evidence="1">
    <location>
        <begin position="135"/>
        <end position="162"/>
    </location>
</feature>
<feature type="domain" description="BZIP" evidence="3">
    <location>
        <begin position="117"/>
        <end position="168"/>
    </location>
</feature>
<dbReference type="Proteomes" id="UP000001194">
    <property type="component" value="Unassembled WGS sequence"/>
</dbReference>
<evidence type="ECO:0000256" key="1">
    <source>
        <dbReference type="SAM" id="Coils"/>
    </source>
</evidence>
<gene>
    <name evidence="4" type="ORF">LACBIDRAFT_395214</name>
</gene>
<dbReference type="InterPro" id="IPR046347">
    <property type="entry name" value="bZIP_sf"/>
</dbReference>
<evidence type="ECO:0000259" key="3">
    <source>
        <dbReference type="PROSITE" id="PS50217"/>
    </source>
</evidence>
<dbReference type="InParanoid" id="B0DVS2"/>
<name>B0DVS2_LACBS</name>
<dbReference type="PROSITE" id="PS50217">
    <property type="entry name" value="BZIP"/>
    <property type="match status" value="1"/>
</dbReference>
<keyword evidence="5" id="KW-1185">Reference proteome</keyword>
<dbReference type="KEGG" id="lbc:LACBIDRAFT_395214"/>
<dbReference type="Gene3D" id="3.30.160.60">
    <property type="entry name" value="Classic Zinc Finger"/>
    <property type="match status" value="1"/>
</dbReference>
<dbReference type="EMBL" id="DS547140">
    <property type="protein sequence ID" value="EDR01347.1"/>
    <property type="molecule type" value="Genomic_DNA"/>
</dbReference>
<dbReference type="CDD" id="cd12193">
    <property type="entry name" value="bZIP_GCN4"/>
    <property type="match status" value="1"/>
</dbReference>
<protein>
    <submittedName>
        <fullName evidence="4">Ectomycorrhiza-regulated protein</fullName>
    </submittedName>
</protein>
<dbReference type="OrthoDB" id="2257100at2759"/>
<proteinExistence type="predicted"/>
<feature type="region of interest" description="Disordered" evidence="2">
    <location>
        <begin position="21"/>
        <end position="118"/>
    </location>
</feature>
<reference evidence="4 5" key="1">
    <citation type="journal article" date="2008" name="Nature">
        <title>The genome of Laccaria bicolor provides insights into mycorrhizal symbiosis.</title>
        <authorList>
            <person name="Martin F."/>
            <person name="Aerts A."/>
            <person name="Ahren D."/>
            <person name="Brun A."/>
            <person name="Danchin E.G.J."/>
            <person name="Duchaussoy F."/>
            <person name="Gibon J."/>
            <person name="Kohler A."/>
            <person name="Lindquist E."/>
            <person name="Pereda V."/>
            <person name="Salamov A."/>
            <person name="Shapiro H.J."/>
            <person name="Wuyts J."/>
            <person name="Blaudez D."/>
            <person name="Buee M."/>
            <person name="Brokstein P."/>
            <person name="Canbaeck B."/>
            <person name="Cohen D."/>
            <person name="Courty P.E."/>
            <person name="Coutinho P.M."/>
            <person name="Delaruelle C."/>
            <person name="Detter J.C."/>
            <person name="Deveau A."/>
            <person name="DiFazio S."/>
            <person name="Duplessis S."/>
            <person name="Fraissinet-Tachet L."/>
            <person name="Lucic E."/>
            <person name="Frey-Klett P."/>
            <person name="Fourrey C."/>
            <person name="Feussner I."/>
            <person name="Gay G."/>
            <person name="Grimwood J."/>
            <person name="Hoegger P.J."/>
            <person name="Jain P."/>
            <person name="Kilaru S."/>
            <person name="Labbe J."/>
            <person name="Lin Y.C."/>
            <person name="Legue V."/>
            <person name="Le Tacon F."/>
            <person name="Marmeisse R."/>
            <person name="Melayah D."/>
            <person name="Montanini B."/>
            <person name="Muratet M."/>
            <person name="Nehls U."/>
            <person name="Niculita-Hirzel H."/>
            <person name="Oudot-Le Secq M.P."/>
            <person name="Peter M."/>
            <person name="Quesneville H."/>
            <person name="Rajashekar B."/>
            <person name="Reich M."/>
            <person name="Rouhier N."/>
            <person name="Schmutz J."/>
            <person name="Yin T."/>
            <person name="Chalot M."/>
            <person name="Henrissat B."/>
            <person name="Kuees U."/>
            <person name="Lucas S."/>
            <person name="Van de Peer Y."/>
            <person name="Podila G.K."/>
            <person name="Polle A."/>
            <person name="Pukkila P.J."/>
            <person name="Richardson P.M."/>
            <person name="Rouze P."/>
            <person name="Sanders I.R."/>
            <person name="Stajich J.E."/>
            <person name="Tunlid A."/>
            <person name="Tuskan G."/>
            <person name="Grigoriev I.V."/>
        </authorList>
    </citation>
    <scope>NUCLEOTIDE SEQUENCE [LARGE SCALE GENOMIC DNA]</scope>
    <source>
        <strain evidence="5">S238N-H82 / ATCC MYA-4686</strain>
    </source>
</reference>
<keyword evidence="1" id="KW-0175">Coiled coil</keyword>